<dbReference type="Proteomes" id="UP000483004">
    <property type="component" value="Unassembled WGS sequence"/>
</dbReference>
<dbReference type="EMBL" id="WBMR01000101">
    <property type="protein sequence ID" value="KAB2373327.1"/>
    <property type="molecule type" value="Genomic_DNA"/>
</dbReference>
<proteinExistence type="predicted"/>
<protein>
    <submittedName>
        <fullName evidence="1">YbaB/EbfC family nucleoid-associated protein</fullName>
    </submittedName>
</protein>
<sequence length="156" mass="18267">MDLDFSERALMYPQTLDRKITHAITQARRLAREDYRNFLMKEYPEHASWRSRLKPLTFLSQEERRQLGESNGKRLHDIDSTKELFERESITEKIDYGGGTVSLSVSGDDLRVKLTREAIRDVSPSRLGKRIVTAIDRAEEKAKEVRRRTLQSLTTW</sequence>
<keyword evidence="2" id="KW-1185">Reference proteome</keyword>
<dbReference type="AlphaFoldDB" id="A0A6L3VP80"/>
<accession>A0A6L3VP80</accession>
<reference evidence="1 2" key="1">
    <citation type="submission" date="2019-09" db="EMBL/GenBank/DDBJ databases">
        <title>Actinomadura physcomitrii sp. nov., a novel actinomycete isolated from moss [Physcomitrium sphaericum (Ludw) Fuernr].</title>
        <authorList>
            <person name="Liu C."/>
            <person name="Zhuang X."/>
        </authorList>
    </citation>
    <scope>NUCLEOTIDE SEQUENCE [LARGE SCALE GENOMIC DNA]</scope>
    <source>
        <strain evidence="1 2">CYP1-1B</strain>
    </source>
</reference>
<name>A0A6L3VP80_9ACTN</name>
<evidence type="ECO:0000313" key="2">
    <source>
        <dbReference type="Proteomes" id="UP000483004"/>
    </source>
</evidence>
<gene>
    <name evidence="1" type="ORF">F9B16_28790</name>
</gene>
<organism evidence="1 2">
    <name type="scientific">Actinomadura montaniterrae</name>
    <dbReference type="NCBI Taxonomy" id="1803903"/>
    <lineage>
        <taxon>Bacteria</taxon>
        <taxon>Bacillati</taxon>
        <taxon>Actinomycetota</taxon>
        <taxon>Actinomycetes</taxon>
        <taxon>Streptosporangiales</taxon>
        <taxon>Thermomonosporaceae</taxon>
        <taxon>Actinomadura</taxon>
    </lineage>
</organism>
<comment type="caution">
    <text evidence="1">The sequence shown here is derived from an EMBL/GenBank/DDBJ whole genome shotgun (WGS) entry which is preliminary data.</text>
</comment>
<evidence type="ECO:0000313" key="1">
    <source>
        <dbReference type="EMBL" id="KAB2373327.1"/>
    </source>
</evidence>